<feature type="compositionally biased region" description="Basic residues" evidence="1">
    <location>
        <begin position="217"/>
        <end position="228"/>
    </location>
</feature>
<feature type="compositionally biased region" description="Polar residues" evidence="1">
    <location>
        <begin position="364"/>
        <end position="379"/>
    </location>
</feature>
<dbReference type="PROSITE" id="PS51126">
    <property type="entry name" value="DILUTE"/>
    <property type="match status" value="1"/>
</dbReference>
<evidence type="ECO:0000259" key="3">
    <source>
        <dbReference type="PROSITE" id="PS51840"/>
    </source>
</evidence>
<dbReference type="InterPro" id="IPR002710">
    <property type="entry name" value="Dilute_dom"/>
</dbReference>
<feature type="domain" description="Dilute" evidence="2">
    <location>
        <begin position="617"/>
        <end position="878"/>
    </location>
</feature>
<organism evidence="4 5">
    <name type="scientific">Dictyostelium firmibasis</name>
    <dbReference type="NCBI Taxonomy" id="79012"/>
    <lineage>
        <taxon>Eukaryota</taxon>
        <taxon>Amoebozoa</taxon>
        <taxon>Evosea</taxon>
        <taxon>Eumycetozoa</taxon>
        <taxon>Dictyostelia</taxon>
        <taxon>Dictyosteliales</taxon>
        <taxon>Dictyosteliaceae</taxon>
        <taxon>Dictyostelium</taxon>
    </lineage>
</organism>
<dbReference type="Proteomes" id="UP001344447">
    <property type="component" value="Unassembled WGS sequence"/>
</dbReference>
<feature type="compositionally biased region" description="Polar residues" evidence="1">
    <location>
        <begin position="264"/>
        <end position="282"/>
    </location>
</feature>
<feature type="region of interest" description="Disordered" evidence="1">
    <location>
        <begin position="197"/>
        <end position="454"/>
    </location>
</feature>
<proteinExistence type="predicted"/>
<dbReference type="EMBL" id="JAVFKY010000001">
    <property type="protein sequence ID" value="KAK5583437.1"/>
    <property type="molecule type" value="Genomic_DNA"/>
</dbReference>
<feature type="compositionally biased region" description="Polar residues" evidence="1">
    <location>
        <begin position="206"/>
        <end position="216"/>
    </location>
</feature>
<accession>A0AAN7U752</accession>
<dbReference type="AlphaFoldDB" id="A0AAN7U752"/>
<feature type="domain" description="C2 NT-type" evidence="3">
    <location>
        <begin position="5"/>
        <end position="150"/>
    </location>
</feature>
<feature type="compositionally biased region" description="Low complexity" evidence="1">
    <location>
        <begin position="503"/>
        <end position="512"/>
    </location>
</feature>
<dbReference type="Pfam" id="PF01843">
    <property type="entry name" value="DIL"/>
    <property type="match status" value="1"/>
</dbReference>
<evidence type="ECO:0000313" key="4">
    <source>
        <dbReference type="EMBL" id="KAK5583437.1"/>
    </source>
</evidence>
<dbReference type="SMART" id="SM01132">
    <property type="entry name" value="DIL"/>
    <property type="match status" value="1"/>
</dbReference>
<feature type="compositionally biased region" description="Basic residues" evidence="1">
    <location>
        <begin position="346"/>
        <end position="361"/>
    </location>
</feature>
<gene>
    <name evidence="4" type="ORF">RB653_005031</name>
</gene>
<dbReference type="PROSITE" id="PS51840">
    <property type="entry name" value="C2_NT"/>
    <property type="match status" value="1"/>
</dbReference>
<evidence type="ECO:0008006" key="6">
    <source>
        <dbReference type="Google" id="ProtNLM"/>
    </source>
</evidence>
<name>A0AAN7U752_9MYCE</name>
<feature type="compositionally biased region" description="Polar residues" evidence="1">
    <location>
        <begin position="445"/>
        <end position="454"/>
    </location>
</feature>
<feature type="compositionally biased region" description="Low complexity" evidence="1">
    <location>
        <begin position="538"/>
        <end position="549"/>
    </location>
</feature>
<reference evidence="4 5" key="1">
    <citation type="submission" date="2023-11" db="EMBL/GenBank/DDBJ databases">
        <title>Dfirmibasis_genome.</title>
        <authorList>
            <person name="Edelbroek B."/>
            <person name="Kjellin J."/>
            <person name="Jerlstrom-Hultqvist J."/>
            <person name="Soderbom F."/>
        </authorList>
    </citation>
    <scope>NUCLEOTIDE SEQUENCE [LARGE SCALE GENOMIC DNA]</scope>
    <source>
        <strain evidence="4 5">TNS-C-14</strain>
    </source>
</reference>
<comment type="caution">
    <text evidence="4">The sequence shown here is derived from an EMBL/GenBank/DDBJ whole genome shotgun (WGS) entry which is preliminary data.</text>
</comment>
<feature type="compositionally biased region" description="Basic and acidic residues" evidence="1">
    <location>
        <begin position="514"/>
        <end position="529"/>
    </location>
</feature>
<sequence>MPLKIFNKKGGNNQYTVKLKVDLISNVSYAYPKDTEFEIEWKRGVHRGVLPNVYMQSDGDIKPSTQFLIPCQFLKQKSEQGGEEFAPKSLIINLRKVESKKKTIKISTLQVDLSHMANKPDSEKEKQYSSTMKGIADQEFKPYIEFTTCVYKGLLSPEDFEDKSIFIAPINVSPPIDDTSISHSLYSEGRRNSVSSVSSEVSEYSNIQETSSSTGHRNNHNGKGHKRSNSSGSNSSNGSGGSQNKISPTSKHKRSTSDPFEFNFESSTPVSFSRRSLRNSTTLDEDPLNSPSEQPIFSSDEDIKDNNNASPPSFSSRSISPTNSLQSLETFDKDVEQPALSETPTKSKKKIFSFSSKKKLKTSPQSQQRKNSKPENLNVSKIKGDEVCTDELSSGSETGSPKPGRWKRRHSTPNIGFFSIKSFKDKEKQKEKEKEKEKEKKLQSDFYNTNQTLDNLTINETNENEFEGHHHHSNGLDNNNNNNNIDVTNKNHKKSKNKKDSIDSNSSTSPTNKQQEKVKDRKNSKDKNFINKLTTSLNPNSHANNNNNNRDGSDSKDTLQSSLVPRHLDEKLKFLIDDMIVSKRPEYVGNIPISAIAIYKCIFEWKELSPNNNKCLTQMIETLDLMIKKKNIGKEKSFYWLSNSFTLGFLLEKSFENLRLPRSDLNNSPSITFSNNNENQNLRLLIGLVQGYQRSFWSLYWESVKLELSKVMDRLTEQLRVKEFETTPIFLNFLLSTLEFLEKRLPFQSVWPNIFKQIFFYVSGYLVNKFLTDNSLATTNNAVNTKLFISSLSQWFQENKELNYFYYFKMEMSTLIQILDVLVIDKDSLKEESVRKEICPSLTTTQLAIVLCRFNPENSSEEVDPGVIKYLQDEGIRKHDIQNITTNLDKIYELPDKPEPSRSIIDTKIPSNIFPQSNQKLFKFLTKPTTIY</sequence>
<evidence type="ECO:0000256" key="1">
    <source>
        <dbReference type="SAM" id="MobiDB-lite"/>
    </source>
</evidence>
<evidence type="ECO:0000259" key="2">
    <source>
        <dbReference type="PROSITE" id="PS51126"/>
    </source>
</evidence>
<protein>
    <recommendedName>
        <fullName evidence="6">Dilute domain-containing protein</fullName>
    </recommendedName>
</protein>
<feature type="compositionally biased region" description="Basic and acidic residues" evidence="1">
    <location>
        <begin position="422"/>
        <end position="443"/>
    </location>
</feature>
<feature type="compositionally biased region" description="Low complexity" evidence="1">
    <location>
        <begin position="306"/>
        <end position="324"/>
    </location>
</feature>
<keyword evidence="5" id="KW-1185">Reference proteome</keyword>
<feature type="compositionally biased region" description="Low complexity" evidence="1">
    <location>
        <begin position="475"/>
        <end position="488"/>
    </location>
</feature>
<dbReference type="InterPro" id="IPR019448">
    <property type="entry name" value="NT-C2"/>
</dbReference>
<evidence type="ECO:0000313" key="5">
    <source>
        <dbReference type="Proteomes" id="UP001344447"/>
    </source>
</evidence>
<feature type="region of interest" description="Disordered" evidence="1">
    <location>
        <begin position="466"/>
        <end position="559"/>
    </location>
</feature>